<comment type="caution">
    <text evidence="2">The sequence shown here is derived from an EMBL/GenBank/DDBJ whole genome shotgun (WGS) entry which is preliminary data.</text>
</comment>
<accession>X0XBJ6</accession>
<dbReference type="PANTHER" id="PTHR46609:SF6">
    <property type="entry name" value="EXONUCLEASE, PHAGE-TYPE_RECB, C-TERMINAL DOMAIN-CONTAINING PROTEIN-RELATED"/>
    <property type="match status" value="1"/>
</dbReference>
<dbReference type="InterPro" id="IPR011335">
    <property type="entry name" value="Restrct_endonuc-II-like"/>
</dbReference>
<name>X0XBJ6_9ZZZZ</name>
<dbReference type="InterPro" id="IPR017482">
    <property type="entry name" value="Lambda-type_endonuclease"/>
</dbReference>
<dbReference type="SUPFAM" id="SSF52980">
    <property type="entry name" value="Restriction endonuclease-like"/>
    <property type="match status" value="1"/>
</dbReference>
<gene>
    <name evidence="2" type="ORF">S01H1_70496</name>
</gene>
<dbReference type="PANTHER" id="PTHR46609">
    <property type="entry name" value="EXONUCLEASE, PHAGE-TYPE/RECB, C-TERMINAL DOMAIN-CONTAINING PROTEIN"/>
    <property type="match status" value="1"/>
</dbReference>
<dbReference type="EMBL" id="BARS01046886">
    <property type="protein sequence ID" value="GAG34018.1"/>
    <property type="molecule type" value="Genomic_DNA"/>
</dbReference>
<evidence type="ECO:0000259" key="1">
    <source>
        <dbReference type="Pfam" id="PF09588"/>
    </source>
</evidence>
<dbReference type="NCBIfam" id="TIGR03033">
    <property type="entry name" value="phage_rel_nuc"/>
    <property type="match status" value="1"/>
</dbReference>
<protein>
    <recommendedName>
        <fullName evidence="1">YqaJ viral recombinase domain-containing protein</fullName>
    </recommendedName>
</protein>
<dbReference type="InterPro" id="IPR019080">
    <property type="entry name" value="YqaJ_viral_recombinase"/>
</dbReference>
<sequence>DQTIPALPTQIEQGSPEWFQMRCGKLTASKLALAVTRTKGGWCASRENVMVEIACERLTGRPTESFTSMAMQWGKDTEPLARMAYSFETGHEVKEVAFVDHPDIEWSGASPDGVIKKGNGLVEIKCPNSATHLKTLTGGAIPKKYLFQMAWQMACTGAAWCDYASYDPRMPDNLQLHITRVPLDEDLVSQLEQDAKEFLSEVDVIVHKLQAMGAGDE</sequence>
<dbReference type="Gene3D" id="3.90.320.10">
    <property type="match status" value="1"/>
</dbReference>
<organism evidence="2">
    <name type="scientific">marine sediment metagenome</name>
    <dbReference type="NCBI Taxonomy" id="412755"/>
    <lineage>
        <taxon>unclassified sequences</taxon>
        <taxon>metagenomes</taxon>
        <taxon>ecological metagenomes</taxon>
    </lineage>
</organism>
<dbReference type="AlphaFoldDB" id="X0XBJ6"/>
<proteinExistence type="predicted"/>
<evidence type="ECO:0000313" key="2">
    <source>
        <dbReference type="EMBL" id="GAG34018.1"/>
    </source>
</evidence>
<dbReference type="InterPro" id="IPR051703">
    <property type="entry name" value="NF-kappa-B_Signaling_Reg"/>
</dbReference>
<dbReference type="CDD" id="cd22343">
    <property type="entry name" value="PDDEXK_lambda_exonuclease-like"/>
    <property type="match status" value="1"/>
</dbReference>
<reference evidence="2" key="1">
    <citation type="journal article" date="2014" name="Front. Microbiol.">
        <title>High frequency of phylogenetically diverse reductive dehalogenase-homologous genes in deep subseafloor sedimentary metagenomes.</title>
        <authorList>
            <person name="Kawai M."/>
            <person name="Futagami T."/>
            <person name="Toyoda A."/>
            <person name="Takaki Y."/>
            <person name="Nishi S."/>
            <person name="Hori S."/>
            <person name="Arai W."/>
            <person name="Tsubouchi T."/>
            <person name="Morono Y."/>
            <person name="Uchiyama I."/>
            <person name="Ito T."/>
            <person name="Fujiyama A."/>
            <person name="Inagaki F."/>
            <person name="Takami H."/>
        </authorList>
    </citation>
    <scope>NUCLEOTIDE SEQUENCE</scope>
    <source>
        <strain evidence="2">Expedition CK06-06</strain>
    </source>
</reference>
<feature type="non-terminal residue" evidence="2">
    <location>
        <position position="1"/>
    </location>
</feature>
<dbReference type="InterPro" id="IPR011604">
    <property type="entry name" value="PDDEXK-like_dom_sf"/>
</dbReference>
<dbReference type="Pfam" id="PF09588">
    <property type="entry name" value="YqaJ"/>
    <property type="match status" value="1"/>
</dbReference>
<feature type="domain" description="YqaJ viral recombinase" evidence="1">
    <location>
        <begin position="17"/>
        <end position="158"/>
    </location>
</feature>